<sequence>MRDQRHVSAAESLEAFLGRWRGSAELAASPAGPARTVEAELVFTKAAGGHAVVQSYRHLEADGSHFEGHGVFTVDPDHGDTLWYYVDSIGKPPEAPARGHWHGGTLTLERHSPRGTSRHSFRLDGAELVHSGSLRMGTAPEFTRFLHARFRKA</sequence>
<name>A0A1G8RXS5_9MICC</name>
<organism evidence="1 2">
    <name type="scientific">Arthrobacter cupressi</name>
    <dbReference type="NCBI Taxonomy" id="1045773"/>
    <lineage>
        <taxon>Bacteria</taxon>
        <taxon>Bacillati</taxon>
        <taxon>Actinomycetota</taxon>
        <taxon>Actinomycetes</taxon>
        <taxon>Micrococcales</taxon>
        <taxon>Micrococcaceae</taxon>
        <taxon>Arthrobacter</taxon>
    </lineage>
</organism>
<dbReference type="RefSeq" id="WP_074589295.1">
    <property type="nucleotide sequence ID" value="NZ_FNEI01000008.1"/>
</dbReference>
<dbReference type="AlphaFoldDB" id="A0A1G8RXS5"/>
<protein>
    <recommendedName>
        <fullName evidence="3">DUF1579 domain-containing protein</fullName>
    </recommendedName>
</protein>
<gene>
    <name evidence="1" type="ORF">SAMN05216555_108105</name>
</gene>
<proteinExistence type="predicted"/>
<accession>A0A1G8RXS5</accession>
<evidence type="ECO:0008006" key="3">
    <source>
        <dbReference type="Google" id="ProtNLM"/>
    </source>
</evidence>
<keyword evidence="2" id="KW-1185">Reference proteome</keyword>
<reference evidence="2" key="1">
    <citation type="submission" date="2016-10" db="EMBL/GenBank/DDBJ databases">
        <authorList>
            <person name="Varghese N."/>
            <person name="Submissions S."/>
        </authorList>
    </citation>
    <scope>NUCLEOTIDE SEQUENCE [LARGE SCALE GENOMIC DNA]</scope>
    <source>
        <strain evidence="2">CGMCC 1.10783</strain>
    </source>
</reference>
<evidence type="ECO:0000313" key="1">
    <source>
        <dbReference type="EMBL" id="SDJ21732.1"/>
    </source>
</evidence>
<dbReference type="EMBL" id="FNEI01000008">
    <property type="protein sequence ID" value="SDJ21732.1"/>
    <property type="molecule type" value="Genomic_DNA"/>
</dbReference>
<dbReference type="OrthoDB" id="7186376at2"/>
<evidence type="ECO:0000313" key="2">
    <source>
        <dbReference type="Proteomes" id="UP000182130"/>
    </source>
</evidence>
<dbReference type="Proteomes" id="UP000182130">
    <property type="component" value="Unassembled WGS sequence"/>
</dbReference>